<dbReference type="PANTHER" id="PTHR37017">
    <property type="entry name" value="AB HYDROLASE-1 DOMAIN-CONTAINING PROTEIN-RELATED"/>
    <property type="match status" value="1"/>
</dbReference>
<dbReference type="Pfam" id="PF12697">
    <property type="entry name" value="Abhydrolase_6"/>
    <property type="match status" value="1"/>
</dbReference>
<evidence type="ECO:0000259" key="1">
    <source>
        <dbReference type="Pfam" id="PF12697"/>
    </source>
</evidence>
<dbReference type="Proteomes" id="UP000460272">
    <property type="component" value="Unassembled WGS sequence"/>
</dbReference>
<organism evidence="2 3">
    <name type="scientific">Trebonia kvetii</name>
    <dbReference type="NCBI Taxonomy" id="2480626"/>
    <lineage>
        <taxon>Bacteria</taxon>
        <taxon>Bacillati</taxon>
        <taxon>Actinomycetota</taxon>
        <taxon>Actinomycetes</taxon>
        <taxon>Streptosporangiales</taxon>
        <taxon>Treboniaceae</taxon>
        <taxon>Trebonia</taxon>
    </lineage>
</organism>
<dbReference type="EMBL" id="RPFW01000004">
    <property type="protein sequence ID" value="TVZ02994.1"/>
    <property type="molecule type" value="Genomic_DNA"/>
</dbReference>
<dbReference type="PANTHER" id="PTHR37017:SF11">
    <property type="entry name" value="ESTERASE_LIPASE_THIOESTERASE DOMAIN-CONTAINING PROTEIN"/>
    <property type="match status" value="1"/>
</dbReference>
<dbReference type="SUPFAM" id="SSF53474">
    <property type="entry name" value="alpha/beta-Hydrolases"/>
    <property type="match status" value="1"/>
</dbReference>
<dbReference type="OrthoDB" id="9773549at2"/>
<dbReference type="GO" id="GO:0016787">
    <property type="term" value="F:hydrolase activity"/>
    <property type="evidence" value="ECO:0007669"/>
    <property type="project" value="UniProtKB-KW"/>
</dbReference>
<feature type="domain" description="AB hydrolase-1" evidence="1">
    <location>
        <begin position="4"/>
        <end position="229"/>
    </location>
</feature>
<dbReference type="Gene3D" id="3.40.50.1820">
    <property type="entry name" value="alpha/beta hydrolase"/>
    <property type="match status" value="1"/>
</dbReference>
<dbReference type="InterPro" id="IPR052897">
    <property type="entry name" value="Sec-Metab_Biosynth_Hydrolase"/>
</dbReference>
<comment type="caution">
    <text evidence="2">The sequence shown here is derived from an EMBL/GenBank/DDBJ whole genome shotgun (WGS) entry which is preliminary data.</text>
</comment>
<dbReference type="InterPro" id="IPR000073">
    <property type="entry name" value="AB_hydrolase_1"/>
</dbReference>
<proteinExistence type="predicted"/>
<keyword evidence="3" id="KW-1185">Reference proteome</keyword>
<evidence type="ECO:0000313" key="2">
    <source>
        <dbReference type="EMBL" id="TVZ02994.1"/>
    </source>
</evidence>
<name>A0A6P2BVA8_9ACTN</name>
<accession>A0A6P2BVA8</accession>
<dbReference type="RefSeq" id="WP_145855330.1">
    <property type="nucleotide sequence ID" value="NZ_RPFW01000004.1"/>
</dbReference>
<evidence type="ECO:0000313" key="3">
    <source>
        <dbReference type="Proteomes" id="UP000460272"/>
    </source>
</evidence>
<keyword evidence="2" id="KW-0378">Hydrolase</keyword>
<reference evidence="2 3" key="1">
    <citation type="submission" date="2018-11" db="EMBL/GenBank/DDBJ databases">
        <title>Trebonia kvetii gen.nov., sp.nov., a novel acidophilic actinobacterium, and proposal of the new actinobacterial family Treboniaceae fam. nov.</title>
        <authorList>
            <person name="Rapoport D."/>
            <person name="Sagova-Mareckova M."/>
            <person name="Sedlacek I."/>
            <person name="Provaznik J."/>
            <person name="Kralova S."/>
            <person name="Pavlinic D."/>
            <person name="Benes V."/>
            <person name="Kopecky J."/>
        </authorList>
    </citation>
    <scope>NUCLEOTIDE SEQUENCE [LARGE SCALE GENOMIC DNA]</scope>
    <source>
        <strain evidence="2 3">15Tr583</strain>
    </source>
</reference>
<protein>
    <submittedName>
        <fullName evidence="2">Alpha/beta fold hydrolase</fullName>
    </submittedName>
</protein>
<dbReference type="InterPro" id="IPR029058">
    <property type="entry name" value="AB_hydrolase_fold"/>
</dbReference>
<dbReference type="AlphaFoldDB" id="A0A6P2BVA8"/>
<sequence length="237" mass="26072">MTTFVLVHGAWGGSYGFRYLRGPLREAGHEVFTPSLTGIGERVHLSSPQVNLTTHVTDVVNTILYEDLTDIVLLGYSYGGMVVTGALEHVADRVAHLVYLDAFKPADGESLADLSGAPYRAAAIGPGRDWLVPPLSRPMEDAAAADWFGSRRSPHPVGCFLEPVRLRKPLEEYPFSRTYIKALQEAPRPDNGGPSAFWRAAAAVKADPAWRYREIDTDHLIPINRPAELTELLLELV</sequence>
<gene>
    <name evidence="2" type="ORF">EAS64_21255</name>
</gene>